<dbReference type="GO" id="GO:0005524">
    <property type="term" value="F:ATP binding"/>
    <property type="evidence" value="ECO:0007669"/>
    <property type="project" value="InterPro"/>
</dbReference>
<dbReference type="Pfam" id="PF00004">
    <property type="entry name" value="AAA"/>
    <property type="match status" value="1"/>
</dbReference>
<dbReference type="InterPro" id="IPR003593">
    <property type="entry name" value="AAA+_ATPase"/>
</dbReference>
<dbReference type="SMART" id="SM00382">
    <property type="entry name" value="AAA"/>
    <property type="match status" value="1"/>
</dbReference>
<dbReference type="AlphaFoldDB" id="A0A3A3GJ64"/>
<dbReference type="InterPro" id="IPR027417">
    <property type="entry name" value="P-loop_NTPase"/>
</dbReference>
<sequence>MTDSPSAFALSVGRLVAKLKHVDLELAQELSAMLPNGSALRGTDSFTPTPVDIDSRMQLVEVLSPVILDKKPVLAEKIKAVLDACLKEWASIDLLLKEGLAPAHMLLFCGLPGTGKTLAAHWLAQELKLPLLTLNLATVMSSYLGKTGSNLKAVFDHAISRPCVLLLDEFDAIAKRRDDGSDVGELKRLVNVLLQALDDWPANSMLVAATNHGELLDPAVWRRFDVVINFEKPDAPLIEQYLHDMPITDAFRQSLAKLLEGESFSAIAALVLSARKRALLEKTELQPQLFKLAVHSCTSRGHMAKPLDGEMLLMHLEGYSRREIAAHFGKTHPTVSSVIKRYLGE</sequence>
<dbReference type="GO" id="GO:0016887">
    <property type="term" value="F:ATP hydrolysis activity"/>
    <property type="evidence" value="ECO:0007669"/>
    <property type="project" value="InterPro"/>
</dbReference>
<dbReference type="InterPro" id="IPR050168">
    <property type="entry name" value="AAA_ATPase_domain"/>
</dbReference>
<dbReference type="SUPFAM" id="SSF52540">
    <property type="entry name" value="P-loop containing nucleoside triphosphate hydrolases"/>
    <property type="match status" value="1"/>
</dbReference>
<dbReference type="Gene3D" id="3.40.50.300">
    <property type="entry name" value="P-loop containing nucleotide triphosphate hydrolases"/>
    <property type="match status" value="1"/>
</dbReference>
<evidence type="ECO:0000259" key="1">
    <source>
        <dbReference type="SMART" id="SM00382"/>
    </source>
</evidence>
<dbReference type="InterPro" id="IPR003959">
    <property type="entry name" value="ATPase_AAA_core"/>
</dbReference>
<accession>A0A3A3GJ64</accession>
<dbReference type="CDD" id="cd19481">
    <property type="entry name" value="RecA-like_protease"/>
    <property type="match status" value="1"/>
</dbReference>
<gene>
    <name evidence="2" type="ORF">D3878_04730</name>
</gene>
<organism evidence="2 3">
    <name type="scientific">Noviherbaspirillum sedimenti</name>
    <dbReference type="NCBI Taxonomy" id="2320865"/>
    <lineage>
        <taxon>Bacteria</taxon>
        <taxon>Pseudomonadati</taxon>
        <taxon>Pseudomonadota</taxon>
        <taxon>Betaproteobacteria</taxon>
        <taxon>Burkholderiales</taxon>
        <taxon>Oxalobacteraceae</taxon>
        <taxon>Noviherbaspirillum</taxon>
    </lineage>
</organism>
<keyword evidence="3" id="KW-1185">Reference proteome</keyword>
<dbReference type="PANTHER" id="PTHR23077:SF198">
    <property type="entry name" value="ATP-DEPENDENT ZINC METALLOPROTEASE FTSH"/>
    <property type="match status" value="1"/>
</dbReference>
<evidence type="ECO:0000313" key="2">
    <source>
        <dbReference type="EMBL" id="RJG00980.1"/>
    </source>
</evidence>
<dbReference type="EMBL" id="QYUQ01000002">
    <property type="protein sequence ID" value="RJG00980.1"/>
    <property type="molecule type" value="Genomic_DNA"/>
</dbReference>
<dbReference type="Pfam" id="PF13384">
    <property type="entry name" value="HTH_23"/>
    <property type="match status" value="1"/>
</dbReference>
<dbReference type="Proteomes" id="UP000266327">
    <property type="component" value="Unassembled WGS sequence"/>
</dbReference>
<dbReference type="PANTHER" id="PTHR23077">
    <property type="entry name" value="AAA-FAMILY ATPASE"/>
    <property type="match status" value="1"/>
</dbReference>
<name>A0A3A3GJ64_9BURK</name>
<feature type="domain" description="AAA+ ATPase" evidence="1">
    <location>
        <begin position="102"/>
        <end position="234"/>
    </location>
</feature>
<evidence type="ECO:0000313" key="3">
    <source>
        <dbReference type="Proteomes" id="UP000266327"/>
    </source>
</evidence>
<protein>
    <submittedName>
        <fullName evidence="2">AAA family ATPase</fullName>
    </submittedName>
</protein>
<reference evidence="3" key="1">
    <citation type="submission" date="2018-09" db="EMBL/GenBank/DDBJ databases">
        <authorList>
            <person name="Zhu H."/>
        </authorList>
    </citation>
    <scope>NUCLEOTIDE SEQUENCE [LARGE SCALE GENOMIC DNA]</scope>
    <source>
        <strain evidence="3">K1S02-23</strain>
    </source>
</reference>
<proteinExistence type="predicted"/>
<comment type="caution">
    <text evidence="2">The sequence shown here is derived from an EMBL/GenBank/DDBJ whole genome shotgun (WGS) entry which is preliminary data.</text>
</comment>